<evidence type="ECO:0000313" key="13">
    <source>
        <dbReference type="Proteomes" id="UP000092659"/>
    </source>
</evidence>
<dbReference type="InterPro" id="IPR016035">
    <property type="entry name" value="Acyl_Trfase/lysoPLipase"/>
</dbReference>
<dbReference type="Proteomes" id="UP001519309">
    <property type="component" value="Unassembled WGS sequence"/>
</dbReference>
<evidence type="ECO:0000313" key="11">
    <source>
        <dbReference type="EMBL" id="ANP49428.1"/>
    </source>
</evidence>
<dbReference type="InterPro" id="IPR050091">
    <property type="entry name" value="PKS_NRPS_Biosynth_Enz"/>
</dbReference>
<dbReference type="Pfam" id="PF00109">
    <property type="entry name" value="ketoacyl-synt"/>
    <property type="match status" value="1"/>
</dbReference>
<dbReference type="SUPFAM" id="SSF51735">
    <property type="entry name" value="NAD(P)-binding Rossmann-fold domains"/>
    <property type="match status" value="1"/>
</dbReference>
<dbReference type="InterPro" id="IPR057326">
    <property type="entry name" value="KR_dom"/>
</dbReference>
<gene>
    <name evidence="11" type="ORF">AVL59_07295</name>
    <name evidence="12" type="ORF">J2Z21_006132</name>
</gene>
<dbReference type="GO" id="GO:0017000">
    <property type="term" value="P:antibiotic biosynthetic process"/>
    <property type="evidence" value="ECO:0007669"/>
    <property type="project" value="UniProtKB-KW"/>
</dbReference>
<dbReference type="Pfam" id="PF00698">
    <property type="entry name" value="Acyl_transf_1"/>
    <property type="match status" value="1"/>
</dbReference>
<feature type="compositionally biased region" description="Low complexity" evidence="7">
    <location>
        <begin position="1134"/>
        <end position="1146"/>
    </location>
</feature>
<evidence type="ECO:0000256" key="2">
    <source>
        <dbReference type="ARBA" id="ARBA00022450"/>
    </source>
</evidence>
<dbReference type="InterPro" id="IPR049900">
    <property type="entry name" value="PKS_mFAS_DH"/>
</dbReference>
<dbReference type="EMBL" id="CP016279">
    <property type="protein sequence ID" value="ANP49428.1"/>
    <property type="molecule type" value="Genomic_DNA"/>
</dbReference>
<dbReference type="InterPro" id="IPR013968">
    <property type="entry name" value="PKS_KR"/>
</dbReference>
<dbReference type="KEGG" id="sgs:AVL59_07295"/>
<dbReference type="Pfam" id="PF02801">
    <property type="entry name" value="Ketoacyl-synt_C"/>
    <property type="match status" value="1"/>
</dbReference>
<dbReference type="InterPro" id="IPR001227">
    <property type="entry name" value="Ac_transferase_dom_sf"/>
</dbReference>
<comment type="pathway">
    <text evidence="1">Antibiotic biosynthesis.</text>
</comment>
<dbReference type="Gene3D" id="3.40.50.720">
    <property type="entry name" value="NAD(P)-binding Rossmann-like Domain"/>
    <property type="match status" value="1"/>
</dbReference>
<dbReference type="InterPro" id="IPR014030">
    <property type="entry name" value="Ketoacyl_synth_N"/>
</dbReference>
<keyword evidence="14" id="KW-1185">Reference proteome</keyword>
<dbReference type="InterPro" id="IPR020841">
    <property type="entry name" value="PKS_Beta-ketoAc_synthase_dom"/>
</dbReference>
<dbReference type="SMART" id="SM00822">
    <property type="entry name" value="PKS_KR"/>
    <property type="match status" value="1"/>
</dbReference>
<dbReference type="SUPFAM" id="SSF54637">
    <property type="entry name" value="Thioesterase/thiol ester dehydrase-isomerase"/>
    <property type="match status" value="1"/>
</dbReference>
<dbReference type="PROSITE" id="PS52004">
    <property type="entry name" value="KS3_2"/>
    <property type="match status" value="1"/>
</dbReference>
<dbReference type="InterPro" id="IPR020807">
    <property type="entry name" value="PKS_DH"/>
</dbReference>
<dbReference type="InterPro" id="IPR009081">
    <property type="entry name" value="PP-bd_ACP"/>
</dbReference>
<dbReference type="SMART" id="SM00825">
    <property type="entry name" value="PKS_KS"/>
    <property type="match status" value="1"/>
</dbReference>
<evidence type="ECO:0000259" key="8">
    <source>
        <dbReference type="PROSITE" id="PS50075"/>
    </source>
</evidence>
<keyword evidence="4" id="KW-0808">Transferase</keyword>
<evidence type="ECO:0000256" key="7">
    <source>
        <dbReference type="SAM" id="MobiDB-lite"/>
    </source>
</evidence>
<feature type="domain" description="Ketosynthase family 3 (KS3)" evidence="9">
    <location>
        <begin position="12"/>
        <end position="468"/>
    </location>
</feature>
<organism evidence="11 13">
    <name type="scientific">Streptomyces griseochromogenes</name>
    <dbReference type="NCBI Taxonomy" id="68214"/>
    <lineage>
        <taxon>Bacteria</taxon>
        <taxon>Bacillati</taxon>
        <taxon>Actinomycetota</taxon>
        <taxon>Actinomycetes</taxon>
        <taxon>Kitasatosporales</taxon>
        <taxon>Streptomycetaceae</taxon>
        <taxon>Streptomyces</taxon>
    </lineage>
</organism>
<dbReference type="SUPFAM" id="SSF47336">
    <property type="entry name" value="ACP-like"/>
    <property type="match status" value="1"/>
</dbReference>
<evidence type="ECO:0000256" key="6">
    <source>
        <dbReference type="PROSITE-ProRule" id="PRU01363"/>
    </source>
</evidence>
<evidence type="ECO:0000259" key="9">
    <source>
        <dbReference type="PROSITE" id="PS52004"/>
    </source>
</evidence>
<feature type="region of interest" description="Disordered" evidence="7">
    <location>
        <begin position="909"/>
        <end position="941"/>
    </location>
</feature>
<feature type="compositionally biased region" description="Basic and acidic residues" evidence="7">
    <location>
        <begin position="2006"/>
        <end position="2015"/>
    </location>
</feature>
<dbReference type="InterPro" id="IPR049551">
    <property type="entry name" value="PKS_DH_C"/>
</dbReference>
<dbReference type="STRING" id="68214.AVL59_07295"/>
<evidence type="ECO:0000256" key="5">
    <source>
        <dbReference type="ARBA" id="ARBA00023194"/>
    </source>
</evidence>
<keyword evidence="2" id="KW-0596">Phosphopantetheine</keyword>
<name>A0A1B1AS57_9ACTN</name>
<dbReference type="InterPro" id="IPR042104">
    <property type="entry name" value="PKS_dehydratase_sf"/>
</dbReference>
<dbReference type="InterPro" id="IPR016036">
    <property type="entry name" value="Malonyl_transacylase_ACP-bd"/>
</dbReference>
<dbReference type="PROSITE" id="PS52019">
    <property type="entry name" value="PKS_MFAS_DH"/>
    <property type="match status" value="1"/>
</dbReference>
<dbReference type="InterPro" id="IPR036736">
    <property type="entry name" value="ACP-like_sf"/>
</dbReference>
<evidence type="ECO:0000313" key="14">
    <source>
        <dbReference type="Proteomes" id="UP001519309"/>
    </source>
</evidence>
<dbReference type="Gene3D" id="1.10.1200.10">
    <property type="entry name" value="ACP-like"/>
    <property type="match status" value="1"/>
</dbReference>
<dbReference type="InterPro" id="IPR049552">
    <property type="entry name" value="PKS_DH_N"/>
</dbReference>
<dbReference type="GO" id="GO:0004312">
    <property type="term" value="F:fatty acid synthase activity"/>
    <property type="evidence" value="ECO:0007669"/>
    <property type="project" value="TreeGrafter"/>
</dbReference>
<dbReference type="Gene3D" id="3.40.47.10">
    <property type="match status" value="1"/>
</dbReference>
<sequence length="2015" mass="208822">MSVNETHDTAPHDGIAVVGMACRYPDADDPAQLWDLVLRKRRAFRRLPAERLAVEDYADPTRRDPDSIYGTRAALLEGWHFDRSAFRVPGAVHRATDPAHWLALETAARALEDAGVPGGAGLDRDRVAVVMGNTLTGEVTRARTMRLRWPYVRAVLDAVLAEEGLTGTQREKVLARTAERYLEPFPAPDDEFLAGGLANTIAGRICNQFDFHGGGFTVDGACASSLLAVTTACGRLREGSADLVLAGGVDISLDPFELVGFARLGALAEDRMRIYDKEATGFLPGEGCGVVALMRGRDAAAAGIPVYAEIRGWGISSDGAGGITRPDRRGQLLALRRAYAHAGVDPAATGLVEGHGTGTAVGDAIELQALCALRAGSARPAALGSVKANIGHTKAAAGLAGLIKACLSVHGGVLPPTTGCDSPRDELAGEDAVLRILADAAEWPPGPRVAGVSAFGFGGINTHVVLGEPRHPGPRVTALPALPRARRADPEQELILLSSDSPEELSDRLRRLSRLAPRLCDAELHDLACAWGREPHPGSVRAALIAASPEQLARRAEAAADALAETAPGTLARRPGVWAANACPGRVTLLFPGQGAPLPAGPGAIGADLAEDGASGFPGASGPRPVTGTAAAQAVVHRASLTGLRWLERLGVRAEAALGHSLGEYAALVWAGCLGVRESLDLVDRRGRTMAELCAPGTGMLALTADVAVVEELCRGTSLTVAAYNGPLAQVVAGPAGALAALARRAAERGIDARPLPVAHAFHSPAVAAAAEEFAPLVRATAFAAPRGTLLSGVSGGVCRTGGRELRELLCAQMTAPVRFWEAVRTAADRTDLFCEAGPGRALAALAAPSGVPTVSLDVGAPGPGPRAQTAAALFACGALASAEALFEGRESRPVDPWRERVFIGNPCARPASGTGTAPAGPAAPATSAGSAGPAGRAVSAERAVRAERAVPAQLSAPAEPFALVPAERSAPAGPAGRAEAVGAVVPAERPARAEPFASVVPDEPVVRPAGEDIADIVVRLAARATEFDPEALTPDQRLLSDLHLSSLKVTQMVAEAARAAGREPPAAPLTLADASLAEIIEVVRALPGAGSGDEPEAIVTGIAPWIRCFAEQLRPVAPPAPDPADRPGRITVAAPPGAAPGADALRPPPGEPTGRAELLYVPDAEAPEGLAGILGAARAALAGDGRLVLVTHGSGLSGFAGSLHQEHPELGITVLRVPPTEAGLAAAAAVAGAEPGVLRELVVREDGTCAEPVAVPLPEPAAAEPVLGPGDVLLVSGGGKGLGFEAAAAFARTTGVPLALLGRADPARDTVLRRNLERLAELGTTVRYQRADVTDPHATAHAVAEVERELGPVTAVLHASGINRPRRFDDLTEADVRAHLAPKTSGLAHLLAAVDRGRLRLLIGFGSVIGRYGLAGECHYALANGRLRQMLQDEARHLPGCRTLVLDWSVWASVGMGERLGVLDQLARKDVTPIPVERGLDLLLRLAAAPGLPTAVTVHGRMGLPPRPLPADACGPAARFLTRPRIHYPGVELVVDNVLTEATDPYLRDHRVDGLPVLPAVVGLEAMAQAASVLAGRPLRRCREVTFDQPVTPAAGAPRVLRLCALAEDGAVTVALRSDETAFGADHFRAVFPLPDGAEPADAPSLSPVTGDDPEVLAADLYGPLYFHTGRFRRVERLGGLRARQVRARLGTAVEAGWFARGLAQGLLLGSPGRNDATIHALQACVPGRRLLPVGCEEFQAAGQVPAGADGDVTVHARELWCGGGAYEWDVEAVDTDGRVLVRWHRLRLLDVGRLPRRERWIRPLLAVHLERGALALGLDPALTLGIESGAPRERTVPPVRPPHGTSRSHCGPLTLTATAPGGVAVDWQRIAPAEADGVRSALGPPYEGLWTQLRLALDEPDHAIAARLWAVAECGGKAGYGPTAPVTVDGVFEDGWVRFRSGRSLVATTVVPDRLAPEGVPEPEPGTGDGPGPVIAVAVMTGAGGTHVAARHVQPPASGDAGGDEPRRERVLQ</sequence>
<dbReference type="InterPro" id="IPR029069">
    <property type="entry name" value="HotDog_dom_sf"/>
</dbReference>
<dbReference type="PANTHER" id="PTHR43775:SF37">
    <property type="entry name" value="SI:DKEY-61P9.11"/>
    <property type="match status" value="1"/>
</dbReference>
<feature type="domain" description="Carrier" evidence="8">
    <location>
        <begin position="1012"/>
        <end position="1088"/>
    </location>
</feature>
<protein>
    <submittedName>
        <fullName evidence="12">Enediyne polyketide synthase</fullName>
    </submittedName>
</protein>
<dbReference type="GO" id="GO:0006633">
    <property type="term" value="P:fatty acid biosynthetic process"/>
    <property type="evidence" value="ECO:0007669"/>
    <property type="project" value="TreeGrafter"/>
</dbReference>
<reference evidence="11 13" key="1">
    <citation type="submission" date="2016-06" db="EMBL/GenBank/DDBJ databases">
        <title>Complete genome sequence of Streptomyces griseochromogenes ATCC 14511, the Blasticidin S producer.</title>
        <authorList>
            <person name="Wu L."/>
        </authorList>
    </citation>
    <scope>NUCLEOTIDE SEQUENCE [LARGE SCALE GENOMIC DNA]</scope>
    <source>
        <strain evidence="11 13">ATCC 14511</strain>
    </source>
</reference>
<feature type="domain" description="PKS/mFAS DH" evidence="10">
    <location>
        <begin position="1519"/>
        <end position="1799"/>
    </location>
</feature>
<dbReference type="Gene3D" id="3.10.129.110">
    <property type="entry name" value="Polyketide synthase dehydratase"/>
    <property type="match status" value="1"/>
</dbReference>
<feature type="active site" description="Proton donor; for dehydratase activity" evidence="6">
    <location>
        <position position="1717"/>
    </location>
</feature>
<dbReference type="InterPro" id="IPR016039">
    <property type="entry name" value="Thiolase-like"/>
</dbReference>
<feature type="region of interest" description="Disordered" evidence="7">
    <location>
        <begin position="1833"/>
        <end position="1854"/>
    </location>
</feature>
<evidence type="ECO:0000256" key="1">
    <source>
        <dbReference type="ARBA" id="ARBA00004792"/>
    </source>
</evidence>
<dbReference type="SMART" id="SM00826">
    <property type="entry name" value="PKS_DH"/>
    <property type="match status" value="1"/>
</dbReference>
<dbReference type="SUPFAM" id="SSF55048">
    <property type="entry name" value="Probable ACP-binding domain of malonyl-CoA ACP transacylase"/>
    <property type="match status" value="1"/>
</dbReference>
<dbReference type="SUPFAM" id="SSF52151">
    <property type="entry name" value="FabD/lysophospholipase-like"/>
    <property type="match status" value="1"/>
</dbReference>
<dbReference type="Pfam" id="PF21089">
    <property type="entry name" value="PKS_DH_N"/>
    <property type="match status" value="1"/>
</dbReference>
<feature type="region of interest" description="C-terminal hotdog fold" evidence="6">
    <location>
        <begin position="1654"/>
        <end position="1799"/>
    </location>
</feature>
<accession>A0A1B1AS57</accession>
<keyword evidence="5" id="KW-0045">Antibiotic biosynthesis</keyword>
<evidence type="ECO:0000313" key="12">
    <source>
        <dbReference type="EMBL" id="MBP2053141.1"/>
    </source>
</evidence>
<dbReference type="Gene3D" id="3.40.366.10">
    <property type="entry name" value="Malonyl-Coenzyme A Acyl Carrier Protein, domain 2"/>
    <property type="match status" value="1"/>
</dbReference>
<dbReference type="InterPro" id="IPR036291">
    <property type="entry name" value="NAD(P)-bd_dom_sf"/>
</dbReference>
<dbReference type="Proteomes" id="UP000092659">
    <property type="component" value="Chromosome"/>
</dbReference>
<proteinExistence type="predicted"/>
<dbReference type="Pfam" id="PF08659">
    <property type="entry name" value="KR"/>
    <property type="match status" value="1"/>
</dbReference>
<evidence type="ECO:0000256" key="3">
    <source>
        <dbReference type="ARBA" id="ARBA00022553"/>
    </source>
</evidence>
<dbReference type="PANTHER" id="PTHR43775">
    <property type="entry name" value="FATTY ACID SYNTHASE"/>
    <property type="match status" value="1"/>
</dbReference>
<reference evidence="12 14" key="2">
    <citation type="submission" date="2021-03" db="EMBL/GenBank/DDBJ databases">
        <title>Genomic Encyclopedia of Type Strains, Phase IV (KMG-IV): sequencing the most valuable type-strain genomes for metagenomic binning, comparative biology and taxonomic classification.</title>
        <authorList>
            <person name="Goeker M."/>
        </authorList>
    </citation>
    <scope>NUCLEOTIDE SEQUENCE [LARGE SCALE GENOMIC DNA]</scope>
    <source>
        <strain evidence="12 14">DSM 40499</strain>
    </source>
</reference>
<dbReference type="Pfam" id="PF14765">
    <property type="entry name" value="PS-DH"/>
    <property type="match status" value="1"/>
</dbReference>
<dbReference type="EMBL" id="JAGGLP010000014">
    <property type="protein sequence ID" value="MBP2053141.1"/>
    <property type="molecule type" value="Genomic_DNA"/>
</dbReference>
<keyword evidence="3" id="KW-0597">Phosphoprotein</keyword>
<feature type="active site" description="Proton acceptor; for dehydratase activity" evidence="6">
    <location>
        <position position="1551"/>
    </location>
</feature>
<dbReference type="SMART" id="SM00827">
    <property type="entry name" value="PKS_AT"/>
    <property type="match status" value="1"/>
</dbReference>
<feature type="region of interest" description="Disordered" evidence="7">
    <location>
        <begin position="1956"/>
        <end position="2015"/>
    </location>
</feature>
<dbReference type="SUPFAM" id="SSF53901">
    <property type="entry name" value="Thiolase-like"/>
    <property type="match status" value="1"/>
</dbReference>
<dbReference type="CDD" id="cd00833">
    <property type="entry name" value="PKS"/>
    <property type="match status" value="1"/>
</dbReference>
<feature type="region of interest" description="Disordered" evidence="7">
    <location>
        <begin position="1134"/>
        <end position="1156"/>
    </location>
</feature>
<dbReference type="PROSITE" id="PS50075">
    <property type="entry name" value="CARRIER"/>
    <property type="match status" value="1"/>
</dbReference>
<dbReference type="InterPro" id="IPR014031">
    <property type="entry name" value="Ketoacyl_synth_C"/>
</dbReference>
<dbReference type="InterPro" id="IPR014043">
    <property type="entry name" value="Acyl_transferase_dom"/>
</dbReference>
<feature type="region of interest" description="N-terminal hotdog fold" evidence="6">
    <location>
        <begin position="1519"/>
        <end position="1640"/>
    </location>
</feature>
<evidence type="ECO:0000256" key="4">
    <source>
        <dbReference type="ARBA" id="ARBA00022679"/>
    </source>
</evidence>
<evidence type="ECO:0000259" key="10">
    <source>
        <dbReference type="PROSITE" id="PS52019"/>
    </source>
</evidence>